<dbReference type="EMBL" id="DQBS01000193">
    <property type="protein sequence ID" value="HCO70625.1"/>
    <property type="molecule type" value="Genomic_DNA"/>
</dbReference>
<comment type="catalytic activity">
    <reaction evidence="14 15 17">
        <text>guanosine(37) in tRNA + S-adenosyl-L-methionine = N(1)-methylguanosine(37) in tRNA + S-adenosyl-L-homocysteine + H(+)</text>
        <dbReference type="Rhea" id="RHEA:36899"/>
        <dbReference type="Rhea" id="RHEA-COMP:10145"/>
        <dbReference type="Rhea" id="RHEA-COMP:10147"/>
        <dbReference type="ChEBI" id="CHEBI:15378"/>
        <dbReference type="ChEBI" id="CHEBI:57856"/>
        <dbReference type="ChEBI" id="CHEBI:59789"/>
        <dbReference type="ChEBI" id="CHEBI:73542"/>
        <dbReference type="ChEBI" id="CHEBI:74269"/>
        <dbReference type="EC" id="2.1.1.228"/>
    </reaction>
</comment>
<dbReference type="Proteomes" id="UP000054260">
    <property type="component" value="Unassembled WGS sequence"/>
</dbReference>
<evidence type="ECO:0000256" key="9">
    <source>
        <dbReference type="ARBA" id="ARBA00022679"/>
    </source>
</evidence>
<evidence type="ECO:0000256" key="7">
    <source>
        <dbReference type="ARBA" id="ARBA00022490"/>
    </source>
</evidence>
<name>A0A101H0B5_9BACT</name>
<evidence type="ECO:0000256" key="10">
    <source>
        <dbReference type="ARBA" id="ARBA00022691"/>
    </source>
</evidence>
<evidence type="ECO:0000313" key="20">
    <source>
        <dbReference type="EMBL" id="KUK67787.1"/>
    </source>
</evidence>
<evidence type="ECO:0000256" key="2">
    <source>
        <dbReference type="ARBA" id="ARBA00004496"/>
    </source>
</evidence>
<comment type="similarity">
    <text evidence="3 15 17">Belongs to the RNA methyltransferase TrmD family.</text>
</comment>
<evidence type="ECO:0000256" key="5">
    <source>
        <dbReference type="ARBA" id="ARBA00012807"/>
    </source>
</evidence>
<protein>
    <recommendedName>
        <fullName evidence="6 15">tRNA (guanine-N(1)-)-methyltransferase</fullName>
        <ecNumber evidence="5 15">2.1.1.228</ecNumber>
    </recommendedName>
    <alternativeName>
        <fullName evidence="12 15">M1G-methyltransferase</fullName>
    </alternativeName>
    <alternativeName>
        <fullName evidence="13 15">tRNA [GM37] methyltransferase</fullName>
    </alternativeName>
</protein>
<evidence type="ECO:0000259" key="18">
    <source>
        <dbReference type="Pfam" id="PF01746"/>
    </source>
</evidence>
<dbReference type="InterPro" id="IPR002649">
    <property type="entry name" value="tRNA_m1G_MeTrfase_TrmD"/>
</dbReference>
<dbReference type="InterPro" id="IPR023148">
    <property type="entry name" value="tRNA_m1G_MeTrfase_C_sf"/>
</dbReference>
<dbReference type="Pfam" id="PF01746">
    <property type="entry name" value="tRNA_m1G_MT"/>
    <property type="match status" value="1"/>
</dbReference>
<dbReference type="PIRSF" id="PIRSF000386">
    <property type="entry name" value="tRNA_mtase"/>
    <property type="match status" value="1"/>
</dbReference>
<evidence type="ECO:0000256" key="11">
    <source>
        <dbReference type="ARBA" id="ARBA00022694"/>
    </source>
</evidence>
<dbReference type="EC" id="2.1.1.228" evidence="5 15"/>
<dbReference type="FunFam" id="3.40.1280.10:FF:000001">
    <property type="entry name" value="tRNA (guanine-N(1)-)-methyltransferase"/>
    <property type="match status" value="1"/>
</dbReference>
<dbReference type="InterPro" id="IPR029028">
    <property type="entry name" value="Alpha/beta_knot_MTases"/>
</dbReference>
<dbReference type="AlphaFoldDB" id="A0A101H0B5"/>
<evidence type="ECO:0000256" key="8">
    <source>
        <dbReference type="ARBA" id="ARBA00022603"/>
    </source>
</evidence>
<dbReference type="HAMAP" id="MF_00605">
    <property type="entry name" value="TrmD"/>
    <property type="match status" value="1"/>
</dbReference>
<evidence type="ECO:0000313" key="23">
    <source>
        <dbReference type="Proteomes" id="UP000055014"/>
    </source>
</evidence>
<comment type="subcellular location">
    <subcellularLocation>
        <location evidence="2 15 17">Cytoplasm</location>
    </subcellularLocation>
</comment>
<reference evidence="19 24" key="3">
    <citation type="journal article" date="2018" name="Nat. Biotechnol.">
        <title>A standardized bacterial taxonomy based on genome phylogeny substantially revises the tree of life.</title>
        <authorList>
            <person name="Parks D.H."/>
            <person name="Chuvochina M."/>
            <person name="Waite D.W."/>
            <person name="Rinke C."/>
            <person name="Skarshewski A."/>
            <person name="Chaumeil P.A."/>
            <person name="Hugenholtz P."/>
        </authorList>
    </citation>
    <scope>NUCLEOTIDE SEQUENCE [LARGE SCALE GENOMIC DNA]</scope>
    <source>
        <strain evidence="19">UBA9905</strain>
    </source>
</reference>
<dbReference type="NCBIfam" id="TIGR00088">
    <property type="entry name" value="trmD"/>
    <property type="match status" value="1"/>
</dbReference>
<evidence type="ECO:0000256" key="3">
    <source>
        <dbReference type="ARBA" id="ARBA00007630"/>
    </source>
</evidence>
<dbReference type="NCBIfam" id="NF000648">
    <property type="entry name" value="PRK00026.1"/>
    <property type="match status" value="1"/>
</dbReference>
<gene>
    <name evidence="15 19" type="primary">trmD</name>
    <name evidence="19" type="ORF">DIT26_08675</name>
    <name evidence="20" type="ORF">XD86_0595</name>
    <name evidence="21" type="ORF">XE02_1339</name>
</gene>
<evidence type="ECO:0000256" key="12">
    <source>
        <dbReference type="ARBA" id="ARBA00029736"/>
    </source>
</evidence>
<evidence type="ECO:0000313" key="19">
    <source>
        <dbReference type="EMBL" id="HCO70625.1"/>
    </source>
</evidence>
<comment type="subunit">
    <text evidence="4 15 17">Homodimer.</text>
</comment>
<dbReference type="CDD" id="cd18080">
    <property type="entry name" value="TrmD-like"/>
    <property type="match status" value="1"/>
</dbReference>
<evidence type="ECO:0000256" key="4">
    <source>
        <dbReference type="ARBA" id="ARBA00011738"/>
    </source>
</evidence>
<organism evidence="20 22">
    <name type="scientific">Mesotoga infera</name>
    <dbReference type="NCBI Taxonomy" id="1236046"/>
    <lineage>
        <taxon>Bacteria</taxon>
        <taxon>Thermotogati</taxon>
        <taxon>Thermotogota</taxon>
        <taxon>Thermotogae</taxon>
        <taxon>Kosmotogales</taxon>
        <taxon>Kosmotogaceae</taxon>
        <taxon>Mesotoga</taxon>
    </lineage>
</organism>
<evidence type="ECO:0000256" key="6">
    <source>
        <dbReference type="ARBA" id="ARBA00014679"/>
    </source>
</evidence>
<keyword evidence="7 15" id="KW-0963">Cytoplasm</keyword>
<dbReference type="EMBL" id="LGGW01000156">
    <property type="protein sequence ID" value="KUK86809.1"/>
    <property type="molecule type" value="Genomic_DNA"/>
</dbReference>
<dbReference type="Proteomes" id="UP000264215">
    <property type="component" value="Unassembled WGS sequence"/>
</dbReference>
<dbReference type="Proteomes" id="UP000055014">
    <property type="component" value="Unassembled WGS sequence"/>
</dbReference>
<accession>A0A101H0B5</accession>
<evidence type="ECO:0000313" key="21">
    <source>
        <dbReference type="EMBL" id="KUK86809.1"/>
    </source>
</evidence>
<feature type="domain" description="tRNA methyltransferase TRMD/TRM10-type" evidence="18">
    <location>
        <begin position="1"/>
        <end position="222"/>
    </location>
</feature>
<sequence length="247" mass="28386">MRIDVLTIFPRLFETIFSWGVISRAIENEIIVFEAVDIRDFTTDRHRTTDDYPFGGGSGLVMKAEPILRAVASRFTEGSRPYTIYPSPQGKVFDNKKALELSKLNHIIFICGRYEGIDERVMKVVDEELSVGDFVLSGGEVPALLMIEAISRFIPGVVGDMESVINDSFFSELLDHPHYTRPREVNGMKVPEVFLSGNHEMIEIQRRMESLRRTIERRPDIFLKHEFDLSDKKALLMLFKELKKDVE</sequence>
<dbReference type="GO" id="GO:0052906">
    <property type="term" value="F:tRNA (guanine(37)-N1)-methyltransferase activity"/>
    <property type="evidence" value="ECO:0007669"/>
    <property type="project" value="UniProtKB-UniRule"/>
</dbReference>
<keyword evidence="8 15" id="KW-0489">Methyltransferase</keyword>
<proteinExistence type="inferred from homology"/>
<dbReference type="PATRIC" id="fig|1236046.5.peg.1305"/>
<evidence type="ECO:0000256" key="13">
    <source>
        <dbReference type="ARBA" id="ARBA00033392"/>
    </source>
</evidence>
<evidence type="ECO:0000256" key="16">
    <source>
        <dbReference type="PIRSR" id="PIRSR000386-1"/>
    </source>
</evidence>
<dbReference type="PANTHER" id="PTHR46417:SF1">
    <property type="entry name" value="TRNA (GUANINE-N(1)-)-METHYLTRANSFERASE"/>
    <property type="match status" value="1"/>
</dbReference>
<comment type="caution">
    <text evidence="20">The sequence shown here is derived from an EMBL/GenBank/DDBJ whole genome shotgun (WGS) entry which is preliminary data.</text>
</comment>
<dbReference type="Gene3D" id="3.40.1280.10">
    <property type="match status" value="1"/>
</dbReference>
<dbReference type="Gene3D" id="1.10.1270.20">
    <property type="entry name" value="tRNA(m1g37)methyltransferase, domain 2"/>
    <property type="match status" value="1"/>
</dbReference>
<evidence type="ECO:0000313" key="22">
    <source>
        <dbReference type="Proteomes" id="UP000054260"/>
    </source>
</evidence>
<evidence type="ECO:0000256" key="1">
    <source>
        <dbReference type="ARBA" id="ARBA00002634"/>
    </source>
</evidence>
<evidence type="ECO:0000313" key="24">
    <source>
        <dbReference type="Proteomes" id="UP000264215"/>
    </source>
</evidence>
<comment type="function">
    <text evidence="1 15 17">Specifically methylates guanosine-37 in various tRNAs.</text>
</comment>
<evidence type="ECO:0000256" key="14">
    <source>
        <dbReference type="ARBA" id="ARBA00047783"/>
    </source>
</evidence>
<reference evidence="22 23" key="2">
    <citation type="journal article" date="2015" name="MBio">
        <title>Genome-Resolved Metagenomic Analysis Reveals Roles for Candidate Phyla and Other Microbial Community Members in Biogeochemical Transformations in Oil Reservoirs.</title>
        <authorList>
            <person name="Hu P."/>
            <person name="Tom L."/>
            <person name="Singh A."/>
            <person name="Thomas B.C."/>
            <person name="Baker B.J."/>
            <person name="Piceno Y.M."/>
            <person name="Andersen G.L."/>
            <person name="Banfield J.F."/>
        </authorList>
    </citation>
    <scope>NUCLEOTIDE SEQUENCE [LARGE SCALE GENOMIC DNA]</scope>
</reference>
<feature type="binding site" evidence="15 16">
    <location>
        <begin position="131"/>
        <end position="136"/>
    </location>
    <ligand>
        <name>S-adenosyl-L-methionine</name>
        <dbReference type="ChEBI" id="CHEBI:59789"/>
    </ligand>
</feature>
<dbReference type="SUPFAM" id="SSF75217">
    <property type="entry name" value="alpha/beta knot"/>
    <property type="match status" value="1"/>
</dbReference>
<dbReference type="PANTHER" id="PTHR46417">
    <property type="entry name" value="TRNA (GUANINE-N(1)-)-METHYLTRANSFERASE"/>
    <property type="match status" value="1"/>
</dbReference>
<keyword evidence="9 15" id="KW-0808">Transferase</keyword>
<dbReference type="GO" id="GO:0002939">
    <property type="term" value="P:tRNA N1-guanine methylation"/>
    <property type="evidence" value="ECO:0007669"/>
    <property type="project" value="TreeGrafter"/>
</dbReference>
<dbReference type="GO" id="GO:0005829">
    <property type="term" value="C:cytosol"/>
    <property type="evidence" value="ECO:0007669"/>
    <property type="project" value="TreeGrafter"/>
</dbReference>
<dbReference type="InterPro" id="IPR016009">
    <property type="entry name" value="tRNA_MeTrfase_TRMD/TRM10"/>
</dbReference>
<keyword evidence="10 15" id="KW-0949">S-adenosyl-L-methionine</keyword>
<evidence type="ECO:0000256" key="15">
    <source>
        <dbReference type="HAMAP-Rule" id="MF_00605"/>
    </source>
</evidence>
<reference evidence="20" key="1">
    <citation type="journal article" date="2015" name="MBio">
        <title>Genome-resolved metagenomic analysis reveals roles for candidate phyla and other microbial community members in biogeochemical transformations in oil reservoirs.</title>
        <authorList>
            <person name="Hu P."/>
            <person name="Tom L."/>
            <person name="Singh A."/>
            <person name="Thomas B.C."/>
            <person name="Baker B.J."/>
            <person name="Piceno Y.M."/>
            <person name="Andersen G.L."/>
            <person name="Banfield J.F."/>
        </authorList>
    </citation>
    <scope>NUCLEOTIDE SEQUENCE [LARGE SCALE GENOMIC DNA]</scope>
    <source>
        <strain evidence="20">46_47</strain>
        <strain evidence="21">46_70</strain>
    </source>
</reference>
<dbReference type="InterPro" id="IPR029026">
    <property type="entry name" value="tRNA_m1G_MTases_N"/>
</dbReference>
<feature type="binding site" evidence="15 16">
    <location>
        <position position="112"/>
    </location>
    <ligand>
        <name>S-adenosyl-L-methionine</name>
        <dbReference type="ChEBI" id="CHEBI:59789"/>
    </ligand>
</feature>
<keyword evidence="11 15" id="KW-0819">tRNA processing</keyword>
<evidence type="ECO:0000256" key="17">
    <source>
        <dbReference type="RuleBase" id="RU003464"/>
    </source>
</evidence>
<dbReference type="EMBL" id="LGGH01000069">
    <property type="protein sequence ID" value="KUK67787.1"/>
    <property type="molecule type" value="Genomic_DNA"/>
</dbReference>